<organism evidence="3 4">
    <name type="scientific">Ferrimonas pelagia</name>
    <dbReference type="NCBI Taxonomy" id="1177826"/>
    <lineage>
        <taxon>Bacteria</taxon>
        <taxon>Pseudomonadati</taxon>
        <taxon>Pseudomonadota</taxon>
        <taxon>Gammaproteobacteria</taxon>
        <taxon>Alteromonadales</taxon>
        <taxon>Ferrimonadaceae</taxon>
        <taxon>Ferrimonas</taxon>
    </lineage>
</organism>
<feature type="domain" description="PEGA" evidence="2">
    <location>
        <begin position="90"/>
        <end position="142"/>
    </location>
</feature>
<keyword evidence="1" id="KW-0175">Coiled coil</keyword>
<evidence type="ECO:0000259" key="2">
    <source>
        <dbReference type="Pfam" id="PF08308"/>
    </source>
</evidence>
<sequence>MAHELSLQERETPQVMDHQHDVLEQRTAVLERSLSRASSQWLTLQQQVADSGEQIAQQNTVIEQLRGQLAALEQQTLLQRAEVESVELVDLFVETQPANAKVEVLNIKPRYTQGLSLPEGQYLLRISAPGYMTLNRWVKLQHLNNRYCVNLLGDASPLESPTPGEHQSAIFEAPCIW</sequence>
<keyword evidence="4" id="KW-1185">Reference proteome</keyword>
<dbReference type="EMBL" id="BAABJZ010000107">
    <property type="protein sequence ID" value="GAA4904106.1"/>
    <property type="molecule type" value="Genomic_DNA"/>
</dbReference>
<evidence type="ECO:0000313" key="4">
    <source>
        <dbReference type="Proteomes" id="UP001499988"/>
    </source>
</evidence>
<dbReference type="Proteomes" id="UP001499988">
    <property type="component" value="Unassembled WGS sequence"/>
</dbReference>
<gene>
    <name evidence="3" type="ORF">GCM10023333_43070</name>
</gene>
<reference evidence="4" key="1">
    <citation type="journal article" date="2019" name="Int. J. Syst. Evol. Microbiol.">
        <title>The Global Catalogue of Microorganisms (GCM) 10K type strain sequencing project: providing services to taxonomists for standard genome sequencing and annotation.</title>
        <authorList>
            <consortium name="The Broad Institute Genomics Platform"/>
            <consortium name="The Broad Institute Genome Sequencing Center for Infectious Disease"/>
            <person name="Wu L."/>
            <person name="Ma J."/>
        </authorList>
    </citation>
    <scope>NUCLEOTIDE SEQUENCE [LARGE SCALE GENOMIC DNA]</scope>
    <source>
        <strain evidence="4">JCM 18401</strain>
    </source>
</reference>
<dbReference type="Pfam" id="PF08308">
    <property type="entry name" value="PEGA"/>
    <property type="match status" value="1"/>
</dbReference>
<accession>A0ABP9FSY0</accession>
<evidence type="ECO:0000256" key="1">
    <source>
        <dbReference type="SAM" id="Coils"/>
    </source>
</evidence>
<feature type="coiled-coil region" evidence="1">
    <location>
        <begin position="55"/>
        <end position="82"/>
    </location>
</feature>
<proteinExistence type="predicted"/>
<comment type="caution">
    <text evidence="3">The sequence shown here is derived from an EMBL/GenBank/DDBJ whole genome shotgun (WGS) entry which is preliminary data.</text>
</comment>
<dbReference type="InterPro" id="IPR013229">
    <property type="entry name" value="PEGA"/>
</dbReference>
<protein>
    <recommendedName>
        <fullName evidence="2">PEGA domain-containing protein</fullName>
    </recommendedName>
</protein>
<evidence type="ECO:0000313" key="3">
    <source>
        <dbReference type="EMBL" id="GAA4904106.1"/>
    </source>
</evidence>
<name>A0ABP9FSY0_9GAMM</name>